<dbReference type="SUPFAM" id="SSF103039">
    <property type="entry name" value="CheC-like"/>
    <property type="match status" value="1"/>
</dbReference>
<proteinExistence type="predicted"/>
<reference evidence="3 4" key="1">
    <citation type="journal article" date="2017" name="ISME J.">
        <title>Potential for microbial H2 and metal transformations associated with novel bacteria and archaea in deep terrestrial subsurface sediments.</title>
        <authorList>
            <person name="Hernsdorf A.W."/>
            <person name="Amano Y."/>
            <person name="Miyakawa K."/>
            <person name="Ise K."/>
            <person name="Suzuki Y."/>
            <person name="Anantharaman K."/>
            <person name="Probst A."/>
            <person name="Burstein D."/>
            <person name="Thomas B.C."/>
            <person name="Banfield J.F."/>
        </authorList>
    </citation>
    <scope>NUCLEOTIDE SEQUENCE [LARGE SCALE GENOMIC DNA]</scope>
    <source>
        <strain evidence="3">HGW-Wallbacteria-1</strain>
    </source>
</reference>
<evidence type="ECO:0000313" key="3">
    <source>
        <dbReference type="EMBL" id="PKK88315.1"/>
    </source>
</evidence>
<feature type="domain" description="Chemotaxis phosphatase CheX-like" evidence="2">
    <location>
        <begin position="69"/>
        <end position="151"/>
    </location>
</feature>
<evidence type="ECO:0000313" key="4">
    <source>
        <dbReference type="Proteomes" id="UP000233256"/>
    </source>
</evidence>
<gene>
    <name evidence="3" type="ORF">CVV64_19385</name>
</gene>
<dbReference type="InterPro" id="IPR028051">
    <property type="entry name" value="CheX-like_dom"/>
</dbReference>
<dbReference type="GO" id="GO:0006935">
    <property type="term" value="P:chemotaxis"/>
    <property type="evidence" value="ECO:0007669"/>
    <property type="project" value="UniProtKB-KW"/>
</dbReference>
<accession>A0A2N1PIY7</accession>
<dbReference type="EMBL" id="PGXC01000052">
    <property type="protein sequence ID" value="PKK88315.1"/>
    <property type="molecule type" value="Genomic_DNA"/>
</dbReference>
<dbReference type="AlphaFoldDB" id="A0A2N1PIY7"/>
<dbReference type="Gene3D" id="3.40.1550.10">
    <property type="entry name" value="CheC-like"/>
    <property type="match status" value="1"/>
</dbReference>
<keyword evidence="1" id="KW-0145">Chemotaxis</keyword>
<evidence type="ECO:0000256" key="1">
    <source>
        <dbReference type="ARBA" id="ARBA00022500"/>
    </source>
</evidence>
<dbReference type="InterPro" id="IPR028976">
    <property type="entry name" value="CheC-like_sf"/>
</dbReference>
<sequence length="173" mass="19253">MTIGEEEHSMISDTLKISEESVFEALDDAVCRTFEEIAFAETYVLDMNDIPADIENQVTAFEENSDCLCVSIDLISPYRGRLVVRACNELISNLIEMVLGPEEIESDDGSRSDFIAEMLNTLAGAFMARVCPGDATFEIGLPEMIEAPPENLVNHRTYSVNSTPLRIYLSDMK</sequence>
<organism evidence="3 4">
    <name type="scientific">Candidatus Wallbacteria bacterium HGW-Wallbacteria-1</name>
    <dbReference type="NCBI Taxonomy" id="2013854"/>
    <lineage>
        <taxon>Bacteria</taxon>
        <taxon>Candidatus Walliibacteriota</taxon>
    </lineage>
</organism>
<evidence type="ECO:0000259" key="2">
    <source>
        <dbReference type="Pfam" id="PF13690"/>
    </source>
</evidence>
<protein>
    <recommendedName>
        <fullName evidence="2">Chemotaxis phosphatase CheX-like domain-containing protein</fullName>
    </recommendedName>
</protein>
<dbReference type="Pfam" id="PF13690">
    <property type="entry name" value="CheX"/>
    <property type="match status" value="1"/>
</dbReference>
<name>A0A2N1PIY7_9BACT</name>
<comment type="caution">
    <text evidence="3">The sequence shown here is derived from an EMBL/GenBank/DDBJ whole genome shotgun (WGS) entry which is preliminary data.</text>
</comment>
<dbReference type="Proteomes" id="UP000233256">
    <property type="component" value="Unassembled WGS sequence"/>
</dbReference>